<comment type="caution">
    <text evidence="1">The sequence shown here is derived from an EMBL/GenBank/DDBJ whole genome shotgun (WGS) entry which is preliminary data.</text>
</comment>
<evidence type="ECO:0000313" key="2">
    <source>
        <dbReference type="Proteomes" id="UP000029223"/>
    </source>
</evidence>
<accession>A0ABQ0J697</accession>
<dbReference type="GO" id="GO:0008879">
    <property type="term" value="F:glucose-1-phosphate thymidylyltransferase activity"/>
    <property type="evidence" value="ECO:0007669"/>
    <property type="project" value="UniProtKB-EC"/>
</dbReference>
<gene>
    <name evidence="1" type="ORF">JCM19239_3935</name>
</gene>
<sequence>MNCPEEVAYRMGYIDEAQLRDIAGPLVKSGYGKYLLSLVDHQVF</sequence>
<protein>
    <submittedName>
        <fullName evidence="1">Glucose-1-phosphate thymidylyltransferase</fullName>
        <ecNumber evidence="1">2.7.7.24</ecNumber>
    </submittedName>
</protein>
<organism evidence="1 2">
    <name type="scientific">Vibrio variabilis</name>
    <dbReference type="NCBI Taxonomy" id="990271"/>
    <lineage>
        <taxon>Bacteria</taxon>
        <taxon>Pseudomonadati</taxon>
        <taxon>Pseudomonadota</taxon>
        <taxon>Gammaproteobacteria</taxon>
        <taxon>Vibrionales</taxon>
        <taxon>Vibrionaceae</taxon>
        <taxon>Vibrio</taxon>
    </lineage>
</organism>
<keyword evidence="1" id="KW-0808">Transferase</keyword>
<dbReference type="Proteomes" id="UP000029223">
    <property type="component" value="Unassembled WGS sequence"/>
</dbReference>
<reference evidence="2" key="1">
    <citation type="submission" date="2014-09" db="EMBL/GenBank/DDBJ databases">
        <title>Vibrio variabilis JCM 19239. (C206) whole genome shotgun sequence.</title>
        <authorList>
            <person name="Sawabe T."/>
            <person name="Meirelles P."/>
            <person name="Nakanishi M."/>
            <person name="Sayaka M."/>
            <person name="Hattori M."/>
            <person name="Ohkuma M."/>
        </authorList>
    </citation>
    <scope>NUCLEOTIDE SEQUENCE [LARGE SCALE GENOMIC DNA]</scope>
    <source>
        <strain evidence="2">JCM 19239</strain>
    </source>
</reference>
<evidence type="ECO:0000313" key="1">
    <source>
        <dbReference type="EMBL" id="GAL24232.1"/>
    </source>
</evidence>
<name>A0ABQ0J697_9VIBR</name>
<dbReference type="EMBL" id="BBMS01000003">
    <property type="protein sequence ID" value="GAL24232.1"/>
    <property type="molecule type" value="Genomic_DNA"/>
</dbReference>
<dbReference type="EC" id="2.7.7.24" evidence="1"/>
<proteinExistence type="predicted"/>
<keyword evidence="1" id="KW-0548">Nucleotidyltransferase</keyword>
<reference evidence="2" key="2">
    <citation type="submission" date="2014-09" db="EMBL/GenBank/DDBJ databases">
        <authorList>
            <consortium name="NBRP consortium"/>
            <person name="Sawabe T."/>
            <person name="Meirelles P."/>
            <person name="Nakanishi M."/>
            <person name="Sayaka M."/>
            <person name="Hattori M."/>
            <person name="Ohkuma M."/>
        </authorList>
    </citation>
    <scope>NUCLEOTIDE SEQUENCE [LARGE SCALE GENOMIC DNA]</scope>
    <source>
        <strain evidence="2">JCM 19239</strain>
    </source>
</reference>
<keyword evidence="2" id="KW-1185">Reference proteome</keyword>